<feature type="region of interest" description="Disordered" evidence="7">
    <location>
        <begin position="1"/>
        <end position="32"/>
    </location>
</feature>
<dbReference type="AlphaFoldDB" id="A0A243RPB2"/>
<evidence type="ECO:0000256" key="6">
    <source>
        <dbReference type="ARBA" id="ARBA00047512"/>
    </source>
</evidence>
<dbReference type="PANTHER" id="PTHR43620">
    <property type="entry name" value="GLYCEROPHOSPHORYL DIESTER PHOSPHODIESTERASE"/>
    <property type="match status" value="1"/>
</dbReference>
<dbReference type="InterPro" id="IPR030395">
    <property type="entry name" value="GP_PDE_dom"/>
</dbReference>
<dbReference type="Pfam" id="PF03009">
    <property type="entry name" value="GDPD"/>
    <property type="match status" value="1"/>
</dbReference>
<dbReference type="Proteomes" id="UP000194761">
    <property type="component" value="Unassembled WGS sequence"/>
</dbReference>
<organism evidence="9 10">
    <name type="scientific">Streptosporangium minutum</name>
    <dbReference type="NCBI Taxonomy" id="569862"/>
    <lineage>
        <taxon>Bacteria</taxon>
        <taxon>Bacillati</taxon>
        <taxon>Actinomycetota</taxon>
        <taxon>Actinomycetes</taxon>
        <taxon>Streptosporangiales</taxon>
        <taxon>Streptosporangiaceae</taxon>
        <taxon>Streptosporangium</taxon>
    </lineage>
</organism>
<dbReference type="EMBL" id="NGFP01000064">
    <property type="protein sequence ID" value="OUC96161.1"/>
    <property type="molecule type" value="Genomic_DNA"/>
</dbReference>
<evidence type="ECO:0000313" key="10">
    <source>
        <dbReference type="Proteomes" id="UP000194761"/>
    </source>
</evidence>
<sequence>MARHMRATKPPTPAQPPSPARLPSTARPTGPLSLLLGGGAHVPIVVGHRGASAFRPEHTLLSYEVAIQLGADYIEPDLVSTKDHVLVSRHENELSATTDIADHPEFAARRTAKTINGGRKTGWFTEDFTLAELRTLRARERFPRRRPANTAYDGKAQIPTLEEIVQLAQKHGVGIYPEIKYPSYFASIGLPIEGPLLETLRRYGWDDACDPVFIQSFETGNLKQLRSVTRLRLIQLIGAGSGTPYDLLKSGNPTTCDDLVTPAGLRQIATYAAGIGVTTTRVVPVGPDGRLGAPTSLVQDAHRQGLQVHVATVRDENVSLPADYRRGDPAGPAYSRAAGDVTGWLTRLYGLQVDGVLADNPGVARTVRDRLIAGG</sequence>
<feature type="compositionally biased region" description="Pro residues" evidence="7">
    <location>
        <begin position="10"/>
        <end position="20"/>
    </location>
</feature>
<proteinExistence type="inferred from homology"/>
<keyword evidence="10" id="KW-1185">Reference proteome</keyword>
<keyword evidence="5" id="KW-0378">Hydrolase</keyword>
<dbReference type="PROSITE" id="PS51704">
    <property type="entry name" value="GP_PDE"/>
    <property type="match status" value="1"/>
</dbReference>
<gene>
    <name evidence="9" type="ORF">CA984_16105</name>
</gene>
<evidence type="ECO:0000259" key="8">
    <source>
        <dbReference type="PROSITE" id="PS51704"/>
    </source>
</evidence>
<dbReference type="EC" id="3.1.4.46" evidence="2"/>
<dbReference type="GO" id="GO:0008889">
    <property type="term" value="F:glycerophosphodiester phosphodiesterase activity"/>
    <property type="evidence" value="ECO:0007669"/>
    <property type="project" value="UniProtKB-EC"/>
</dbReference>
<name>A0A243RPB2_9ACTN</name>
<evidence type="ECO:0000313" key="9">
    <source>
        <dbReference type="EMBL" id="OUC96161.1"/>
    </source>
</evidence>
<dbReference type="InterPro" id="IPR017946">
    <property type="entry name" value="PLC-like_Pdiesterase_TIM-brl"/>
</dbReference>
<accession>A0A243RPB2</accession>
<evidence type="ECO:0000256" key="7">
    <source>
        <dbReference type="SAM" id="MobiDB-lite"/>
    </source>
</evidence>
<dbReference type="GO" id="GO:0006071">
    <property type="term" value="P:glycerol metabolic process"/>
    <property type="evidence" value="ECO:0007669"/>
    <property type="project" value="UniProtKB-KW"/>
</dbReference>
<evidence type="ECO:0000256" key="3">
    <source>
        <dbReference type="ARBA" id="ARBA00022729"/>
    </source>
</evidence>
<keyword evidence="4" id="KW-0319">Glycerol metabolism</keyword>
<comment type="similarity">
    <text evidence="1">Belongs to the glycerophosphoryl diester phosphodiesterase family.</text>
</comment>
<evidence type="ECO:0000256" key="2">
    <source>
        <dbReference type="ARBA" id="ARBA00012247"/>
    </source>
</evidence>
<feature type="domain" description="GP-PDE" evidence="8">
    <location>
        <begin position="43"/>
        <end position="368"/>
    </location>
</feature>
<dbReference type="Gene3D" id="3.20.20.190">
    <property type="entry name" value="Phosphatidylinositol (PI) phosphodiesterase"/>
    <property type="match status" value="1"/>
</dbReference>
<reference evidence="9 10" key="1">
    <citation type="submission" date="2017-05" db="EMBL/GenBank/DDBJ databases">
        <title>Biotechnological potential of actinobacteria isolated from South African environments.</title>
        <authorList>
            <person name="Le Roes-Hill M."/>
            <person name="Prins A."/>
            <person name="Durrell K.A."/>
        </authorList>
    </citation>
    <scope>NUCLEOTIDE SEQUENCE [LARGE SCALE GENOMIC DNA]</scope>
    <source>
        <strain evidence="9">M26</strain>
    </source>
</reference>
<protein>
    <recommendedName>
        <fullName evidence="2">glycerophosphodiester phosphodiesterase</fullName>
        <ecNumber evidence="2">3.1.4.46</ecNumber>
    </recommendedName>
</protein>
<dbReference type="GO" id="GO:0042597">
    <property type="term" value="C:periplasmic space"/>
    <property type="evidence" value="ECO:0007669"/>
    <property type="project" value="TreeGrafter"/>
</dbReference>
<evidence type="ECO:0000256" key="5">
    <source>
        <dbReference type="ARBA" id="ARBA00022801"/>
    </source>
</evidence>
<keyword evidence="3" id="KW-0732">Signal</keyword>
<comment type="catalytic activity">
    <reaction evidence="6">
        <text>a sn-glycero-3-phosphodiester + H2O = an alcohol + sn-glycerol 3-phosphate + H(+)</text>
        <dbReference type="Rhea" id="RHEA:12969"/>
        <dbReference type="ChEBI" id="CHEBI:15377"/>
        <dbReference type="ChEBI" id="CHEBI:15378"/>
        <dbReference type="ChEBI" id="CHEBI:30879"/>
        <dbReference type="ChEBI" id="CHEBI:57597"/>
        <dbReference type="ChEBI" id="CHEBI:83408"/>
        <dbReference type="EC" id="3.1.4.46"/>
    </reaction>
</comment>
<evidence type="ECO:0000256" key="1">
    <source>
        <dbReference type="ARBA" id="ARBA00007277"/>
    </source>
</evidence>
<dbReference type="GO" id="GO:0006629">
    <property type="term" value="P:lipid metabolic process"/>
    <property type="evidence" value="ECO:0007669"/>
    <property type="project" value="InterPro"/>
</dbReference>
<dbReference type="SUPFAM" id="SSF51695">
    <property type="entry name" value="PLC-like phosphodiesterases"/>
    <property type="match status" value="1"/>
</dbReference>
<comment type="caution">
    <text evidence="9">The sequence shown here is derived from an EMBL/GenBank/DDBJ whole genome shotgun (WGS) entry which is preliminary data.</text>
</comment>
<dbReference type="PANTHER" id="PTHR43620:SF7">
    <property type="entry name" value="GLYCEROPHOSPHODIESTER PHOSPHODIESTERASE GDPD5-RELATED"/>
    <property type="match status" value="1"/>
</dbReference>
<evidence type="ECO:0000256" key="4">
    <source>
        <dbReference type="ARBA" id="ARBA00022798"/>
    </source>
</evidence>